<sequence length="91" mass="10890">MYRVCTRGEFEEFLSEIEKLPSQKLKRIEYERFSRATGEEQIQEGLLRQFFFFLFGLTEQLDFLKFGIAGEVLRLDWMKSKLNILKEAAEK</sequence>
<keyword evidence="2" id="KW-1185">Reference proteome</keyword>
<dbReference type="Proteomes" id="UP000029981">
    <property type="component" value="Chromosome 7"/>
</dbReference>
<reference evidence="1 2" key="3">
    <citation type="journal article" date="2010" name="BMC Genomics">
        <title>Transcriptome sequencing and comparative analysis of cucumber flowers with different sex types.</title>
        <authorList>
            <person name="Guo S."/>
            <person name="Zheng Y."/>
            <person name="Joung J.G."/>
            <person name="Liu S."/>
            <person name="Zhang Z."/>
            <person name="Crasta O.R."/>
            <person name="Sobral B.W."/>
            <person name="Xu Y."/>
            <person name="Huang S."/>
            <person name="Fei Z."/>
        </authorList>
    </citation>
    <scope>NUCLEOTIDE SEQUENCE [LARGE SCALE GENOMIC DNA]</scope>
    <source>
        <strain evidence="2">cv. 9930</strain>
    </source>
</reference>
<dbReference type="EMBL" id="CM002928">
    <property type="protein sequence ID" value="KGN43633.1"/>
    <property type="molecule type" value="Genomic_DNA"/>
</dbReference>
<dbReference type="Gramene" id="KGN43633">
    <property type="protein sequence ID" value="KGN43633"/>
    <property type="gene ID" value="Csa_7G049150"/>
</dbReference>
<gene>
    <name evidence="1" type="ORF">Csa_7G049150</name>
</gene>
<evidence type="ECO:0000313" key="2">
    <source>
        <dbReference type="Proteomes" id="UP000029981"/>
    </source>
</evidence>
<reference evidence="1 2" key="2">
    <citation type="journal article" date="2009" name="PLoS ONE">
        <title>An integrated genetic and cytogenetic map of the cucumber genome.</title>
        <authorList>
            <person name="Ren Y."/>
            <person name="Zhang Z."/>
            <person name="Liu J."/>
            <person name="Staub J.E."/>
            <person name="Han Y."/>
            <person name="Cheng Z."/>
            <person name="Li X."/>
            <person name="Lu J."/>
            <person name="Miao H."/>
            <person name="Kang H."/>
            <person name="Xie B."/>
            <person name="Gu X."/>
            <person name="Wang X."/>
            <person name="Du Y."/>
            <person name="Jin W."/>
            <person name="Huang S."/>
        </authorList>
    </citation>
    <scope>NUCLEOTIDE SEQUENCE [LARGE SCALE GENOMIC DNA]</scope>
    <source>
        <strain evidence="2">cv. 9930</strain>
    </source>
</reference>
<name>A0A0A0K2D6_CUCSA</name>
<proteinExistence type="predicted"/>
<protein>
    <submittedName>
        <fullName evidence="1">Uncharacterized protein</fullName>
    </submittedName>
</protein>
<organism evidence="1 2">
    <name type="scientific">Cucumis sativus</name>
    <name type="common">Cucumber</name>
    <dbReference type="NCBI Taxonomy" id="3659"/>
    <lineage>
        <taxon>Eukaryota</taxon>
        <taxon>Viridiplantae</taxon>
        <taxon>Streptophyta</taxon>
        <taxon>Embryophyta</taxon>
        <taxon>Tracheophyta</taxon>
        <taxon>Spermatophyta</taxon>
        <taxon>Magnoliopsida</taxon>
        <taxon>eudicotyledons</taxon>
        <taxon>Gunneridae</taxon>
        <taxon>Pentapetalae</taxon>
        <taxon>rosids</taxon>
        <taxon>fabids</taxon>
        <taxon>Cucurbitales</taxon>
        <taxon>Cucurbitaceae</taxon>
        <taxon>Benincaseae</taxon>
        <taxon>Cucumis</taxon>
    </lineage>
</organism>
<accession>A0A0A0K2D6</accession>
<reference evidence="1 2" key="4">
    <citation type="journal article" date="2011" name="BMC Genomics">
        <title>RNA-Seq improves annotation of protein-coding genes in the cucumber genome.</title>
        <authorList>
            <person name="Li Z."/>
            <person name="Zhang Z."/>
            <person name="Yan P."/>
            <person name="Huang S."/>
            <person name="Fei Z."/>
            <person name="Lin K."/>
        </authorList>
    </citation>
    <scope>NUCLEOTIDE SEQUENCE [LARGE SCALE GENOMIC DNA]</scope>
    <source>
        <strain evidence="2">cv. 9930</strain>
    </source>
</reference>
<evidence type="ECO:0000313" key="1">
    <source>
        <dbReference type="EMBL" id="KGN43633.1"/>
    </source>
</evidence>
<reference evidence="1 2" key="1">
    <citation type="journal article" date="2009" name="Nat. Genet.">
        <title>The genome of the cucumber, Cucumis sativus L.</title>
        <authorList>
            <person name="Huang S."/>
            <person name="Li R."/>
            <person name="Zhang Z."/>
            <person name="Li L."/>
            <person name="Gu X."/>
            <person name="Fan W."/>
            <person name="Lucas W.J."/>
            <person name="Wang X."/>
            <person name="Xie B."/>
            <person name="Ni P."/>
            <person name="Ren Y."/>
            <person name="Zhu H."/>
            <person name="Li J."/>
            <person name="Lin K."/>
            <person name="Jin W."/>
            <person name="Fei Z."/>
            <person name="Li G."/>
            <person name="Staub J."/>
            <person name="Kilian A."/>
            <person name="van der Vossen E.A."/>
            <person name="Wu Y."/>
            <person name="Guo J."/>
            <person name="He J."/>
            <person name="Jia Z."/>
            <person name="Ren Y."/>
            <person name="Tian G."/>
            <person name="Lu Y."/>
            <person name="Ruan J."/>
            <person name="Qian W."/>
            <person name="Wang M."/>
            <person name="Huang Q."/>
            <person name="Li B."/>
            <person name="Xuan Z."/>
            <person name="Cao J."/>
            <person name="Asan"/>
            <person name="Wu Z."/>
            <person name="Zhang J."/>
            <person name="Cai Q."/>
            <person name="Bai Y."/>
            <person name="Zhao B."/>
            <person name="Han Y."/>
            <person name="Li Y."/>
            <person name="Li X."/>
            <person name="Wang S."/>
            <person name="Shi Q."/>
            <person name="Liu S."/>
            <person name="Cho W.K."/>
            <person name="Kim J.Y."/>
            <person name="Xu Y."/>
            <person name="Heller-Uszynska K."/>
            <person name="Miao H."/>
            <person name="Cheng Z."/>
            <person name="Zhang S."/>
            <person name="Wu J."/>
            <person name="Yang Y."/>
            <person name="Kang H."/>
            <person name="Li M."/>
            <person name="Liang H."/>
            <person name="Ren X."/>
            <person name="Shi Z."/>
            <person name="Wen M."/>
            <person name="Jian M."/>
            <person name="Yang H."/>
            <person name="Zhang G."/>
            <person name="Yang Z."/>
            <person name="Chen R."/>
            <person name="Liu S."/>
            <person name="Li J."/>
            <person name="Ma L."/>
            <person name="Liu H."/>
            <person name="Zhou Y."/>
            <person name="Zhao J."/>
            <person name="Fang X."/>
            <person name="Li G."/>
            <person name="Fang L."/>
            <person name="Li Y."/>
            <person name="Liu D."/>
            <person name="Zheng H."/>
            <person name="Zhang Y."/>
            <person name="Qin N."/>
            <person name="Li Z."/>
            <person name="Yang G."/>
            <person name="Yang S."/>
            <person name="Bolund L."/>
            <person name="Kristiansen K."/>
            <person name="Zheng H."/>
            <person name="Li S."/>
            <person name="Zhang X."/>
            <person name="Yang H."/>
            <person name="Wang J."/>
            <person name="Sun R."/>
            <person name="Zhang B."/>
            <person name="Jiang S."/>
            <person name="Wang J."/>
            <person name="Du Y."/>
            <person name="Li S."/>
        </authorList>
    </citation>
    <scope>NUCLEOTIDE SEQUENCE [LARGE SCALE GENOMIC DNA]</scope>
    <source>
        <strain evidence="2">cv. 9930</strain>
    </source>
</reference>
<dbReference type="AlphaFoldDB" id="A0A0A0K2D6"/>